<accession>A0ABU6TRG3</accession>
<gene>
    <name evidence="1" type="ORF">PIB30_078218</name>
</gene>
<organism evidence="1 2">
    <name type="scientific">Stylosanthes scabra</name>
    <dbReference type="NCBI Taxonomy" id="79078"/>
    <lineage>
        <taxon>Eukaryota</taxon>
        <taxon>Viridiplantae</taxon>
        <taxon>Streptophyta</taxon>
        <taxon>Embryophyta</taxon>
        <taxon>Tracheophyta</taxon>
        <taxon>Spermatophyta</taxon>
        <taxon>Magnoliopsida</taxon>
        <taxon>eudicotyledons</taxon>
        <taxon>Gunneridae</taxon>
        <taxon>Pentapetalae</taxon>
        <taxon>rosids</taxon>
        <taxon>fabids</taxon>
        <taxon>Fabales</taxon>
        <taxon>Fabaceae</taxon>
        <taxon>Papilionoideae</taxon>
        <taxon>50 kb inversion clade</taxon>
        <taxon>dalbergioids sensu lato</taxon>
        <taxon>Dalbergieae</taxon>
        <taxon>Pterocarpus clade</taxon>
        <taxon>Stylosanthes</taxon>
    </lineage>
</organism>
<evidence type="ECO:0000313" key="2">
    <source>
        <dbReference type="Proteomes" id="UP001341840"/>
    </source>
</evidence>
<comment type="caution">
    <text evidence="1">The sequence shown here is derived from an EMBL/GenBank/DDBJ whole genome shotgun (WGS) entry which is preliminary data.</text>
</comment>
<protein>
    <submittedName>
        <fullName evidence="1">Uncharacterized protein</fullName>
    </submittedName>
</protein>
<evidence type="ECO:0000313" key="1">
    <source>
        <dbReference type="EMBL" id="MED6151015.1"/>
    </source>
</evidence>
<dbReference type="EMBL" id="JASCZI010091695">
    <property type="protein sequence ID" value="MED6151015.1"/>
    <property type="molecule type" value="Genomic_DNA"/>
</dbReference>
<sequence length="148" mass="15942">MIQAVLVVIRHGTLLYDSFHCPYNITIAFLFAIQTLRHEAAIQLRVVGRHGRSNARVGAPELPNLPASATTVLTIGAAGLNHLLVTEVLPQGNANAPRASIRRLLAPAVVLYSVRLNNPILNIPPDAVILYCSLISFPVAHPMADSDL</sequence>
<keyword evidence="2" id="KW-1185">Reference proteome</keyword>
<dbReference type="Proteomes" id="UP001341840">
    <property type="component" value="Unassembled WGS sequence"/>
</dbReference>
<name>A0ABU6TRG3_9FABA</name>
<reference evidence="1 2" key="1">
    <citation type="journal article" date="2023" name="Plants (Basel)">
        <title>Bridging the Gap: Combining Genomics and Transcriptomics Approaches to Understand Stylosanthes scabra, an Orphan Legume from the Brazilian Caatinga.</title>
        <authorList>
            <person name="Ferreira-Neto J.R.C."/>
            <person name="da Silva M.D."/>
            <person name="Binneck E."/>
            <person name="de Melo N.F."/>
            <person name="da Silva R.H."/>
            <person name="de Melo A.L.T.M."/>
            <person name="Pandolfi V."/>
            <person name="Bustamante F.O."/>
            <person name="Brasileiro-Vidal A.C."/>
            <person name="Benko-Iseppon A.M."/>
        </authorList>
    </citation>
    <scope>NUCLEOTIDE SEQUENCE [LARGE SCALE GENOMIC DNA]</scope>
    <source>
        <tissue evidence="1">Leaves</tissue>
    </source>
</reference>
<proteinExistence type="predicted"/>